<accession>A0A9N9SIL7</accession>
<evidence type="ECO:0000313" key="2">
    <source>
        <dbReference type="Proteomes" id="UP001153737"/>
    </source>
</evidence>
<dbReference type="AlphaFoldDB" id="A0A9N9SIL7"/>
<dbReference type="EMBL" id="OU896710">
    <property type="protein sequence ID" value="CAG9820993.1"/>
    <property type="molecule type" value="Genomic_DNA"/>
</dbReference>
<proteinExistence type="predicted"/>
<protein>
    <submittedName>
        <fullName evidence="1">Uncharacterized protein</fullName>
    </submittedName>
</protein>
<keyword evidence="2" id="KW-1185">Reference proteome</keyword>
<evidence type="ECO:0000313" key="1">
    <source>
        <dbReference type="EMBL" id="CAG9820993.1"/>
    </source>
</evidence>
<dbReference type="OrthoDB" id="6377396at2759"/>
<dbReference type="Proteomes" id="UP001153737">
    <property type="component" value="Chromosome 4"/>
</dbReference>
<name>A0A9N9SIL7_PHACE</name>
<organism evidence="1 2">
    <name type="scientific">Phaedon cochleariae</name>
    <name type="common">Mustard beetle</name>
    <dbReference type="NCBI Taxonomy" id="80249"/>
    <lineage>
        <taxon>Eukaryota</taxon>
        <taxon>Metazoa</taxon>
        <taxon>Ecdysozoa</taxon>
        <taxon>Arthropoda</taxon>
        <taxon>Hexapoda</taxon>
        <taxon>Insecta</taxon>
        <taxon>Pterygota</taxon>
        <taxon>Neoptera</taxon>
        <taxon>Endopterygota</taxon>
        <taxon>Coleoptera</taxon>
        <taxon>Polyphaga</taxon>
        <taxon>Cucujiformia</taxon>
        <taxon>Chrysomeloidea</taxon>
        <taxon>Chrysomelidae</taxon>
        <taxon>Chrysomelinae</taxon>
        <taxon>Chrysomelini</taxon>
        <taxon>Phaedon</taxon>
    </lineage>
</organism>
<gene>
    <name evidence="1" type="ORF">PHAECO_LOCUS7991</name>
</gene>
<reference evidence="1" key="2">
    <citation type="submission" date="2022-10" db="EMBL/GenBank/DDBJ databases">
        <authorList>
            <consortium name="ENA_rothamsted_submissions"/>
            <consortium name="culmorum"/>
            <person name="King R."/>
        </authorList>
    </citation>
    <scope>NUCLEOTIDE SEQUENCE</scope>
</reference>
<reference evidence="1" key="1">
    <citation type="submission" date="2022-01" db="EMBL/GenBank/DDBJ databases">
        <authorList>
            <person name="King R."/>
        </authorList>
    </citation>
    <scope>NUCLEOTIDE SEQUENCE</scope>
</reference>
<sequence>MAAGRGDGTERLIQACKDVEVSKTDARTDVKLAINDKMASKVSGAVESEIDNDVLQSNGSVHPNFGFNVARNVTTAVGHTAFLHCRVEQLGDKAKLSDHQNINYISRAIHENKAEENSITIQNFKDWKSIKEIQ</sequence>